<name>A0A1C7D5K7_9SPHN</name>
<organism evidence="2 3">
    <name type="scientific">Paraurantiacibacter namhicola</name>
    <dbReference type="NCBI Taxonomy" id="645517"/>
    <lineage>
        <taxon>Bacteria</taxon>
        <taxon>Pseudomonadati</taxon>
        <taxon>Pseudomonadota</taxon>
        <taxon>Alphaproteobacteria</taxon>
        <taxon>Sphingomonadales</taxon>
        <taxon>Erythrobacteraceae</taxon>
        <taxon>Paraurantiacibacter</taxon>
    </lineage>
</organism>
<evidence type="ECO:0000313" key="2">
    <source>
        <dbReference type="EMBL" id="ANU06749.1"/>
    </source>
</evidence>
<keyword evidence="3" id="KW-1185">Reference proteome</keyword>
<feature type="domain" description="Dienelactone hydrolase" evidence="1">
    <location>
        <begin position="35"/>
        <end position="249"/>
    </location>
</feature>
<dbReference type="SUPFAM" id="SSF53474">
    <property type="entry name" value="alpha/beta-Hydrolases"/>
    <property type="match status" value="1"/>
</dbReference>
<protein>
    <submittedName>
        <fullName evidence="2">Carboxymethylenebutenolidase</fullName>
        <ecNumber evidence="2">3.1.1.45</ecNumber>
    </submittedName>
</protein>
<dbReference type="InterPro" id="IPR029058">
    <property type="entry name" value="AB_hydrolase_fold"/>
</dbReference>
<dbReference type="Proteomes" id="UP000092698">
    <property type="component" value="Chromosome"/>
</dbReference>
<dbReference type="KEGG" id="anh:A6F65_00424"/>
<gene>
    <name evidence="2" type="primary">clcD</name>
    <name evidence="2" type="ORF">A6F65_00424</name>
</gene>
<evidence type="ECO:0000313" key="3">
    <source>
        <dbReference type="Proteomes" id="UP000092698"/>
    </source>
</evidence>
<evidence type="ECO:0000259" key="1">
    <source>
        <dbReference type="Pfam" id="PF01738"/>
    </source>
</evidence>
<dbReference type="InterPro" id="IPR051049">
    <property type="entry name" value="Dienelactone_hydrolase-like"/>
</dbReference>
<dbReference type="Gene3D" id="3.40.50.1820">
    <property type="entry name" value="alpha/beta hydrolase"/>
    <property type="match status" value="1"/>
</dbReference>
<sequence length="251" mass="27240">MWEDSDSIPRSEDTHMSENIRISTLETTDGASGSFGAYLAKPQETPKAAIVVIQEIFGVNAGIRRKCDKLAEAGYLAIAPDLFHQFEDGIELDPDIPDEMDKAMGLFGKFDQDQGVRDIAATIAHARKATGGGKVGAVGYCLGGRLAYMTAARTDSDASVGYYAVGVDNLLREKDAIANPLMLHIAEEDGFVDKETQAAMHEGLDGHPKVTLHDYEGMDHGFATEFGDRRSEEAAQIADERTAQFFARHLA</sequence>
<dbReference type="PANTHER" id="PTHR46623">
    <property type="entry name" value="CARBOXYMETHYLENEBUTENOLIDASE-RELATED"/>
    <property type="match status" value="1"/>
</dbReference>
<dbReference type="EC" id="3.1.1.45" evidence="2"/>
<reference evidence="2 3" key="1">
    <citation type="submission" date="2016-07" db="EMBL/GenBank/DDBJ databases">
        <title>Complete genome sequence of Altererythrobacter namhicola JCM 16345T, containing esterase-encoding genes.</title>
        <authorList>
            <person name="Cheng H."/>
            <person name="Wu Y.-H."/>
            <person name="Jian S.-L."/>
            <person name="Huo Y.-Y."/>
            <person name="Wang C.-S."/>
            <person name="Xu X.-W."/>
        </authorList>
    </citation>
    <scope>NUCLEOTIDE SEQUENCE [LARGE SCALE GENOMIC DNA]</scope>
    <source>
        <strain evidence="2 3">JCM 16345</strain>
    </source>
</reference>
<dbReference type="STRING" id="645517.A6F65_00424"/>
<dbReference type="AlphaFoldDB" id="A0A1C7D5K7"/>
<dbReference type="PATRIC" id="fig|645517.4.peg.424"/>
<dbReference type="PANTHER" id="PTHR46623:SF6">
    <property type="entry name" value="ALPHA_BETA-HYDROLASES SUPERFAMILY PROTEIN"/>
    <property type="match status" value="1"/>
</dbReference>
<dbReference type="GO" id="GO:0008806">
    <property type="term" value="F:carboxymethylenebutenolidase activity"/>
    <property type="evidence" value="ECO:0007669"/>
    <property type="project" value="UniProtKB-EC"/>
</dbReference>
<dbReference type="EMBL" id="CP016545">
    <property type="protein sequence ID" value="ANU06749.1"/>
    <property type="molecule type" value="Genomic_DNA"/>
</dbReference>
<keyword evidence="2" id="KW-0378">Hydrolase</keyword>
<dbReference type="InterPro" id="IPR002925">
    <property type="entry name" value="Dienelactn_hydro"/>
</dbReference>
<accession>A0A1C7D5K7</accession>
<proteinExistence type="predicted"/>
<dbReference type="Pfam" id="PF01738">
    <property type="entry name" value="DLH"/>
    <property type="match status" value="1"/>
</dbReference>